<dbReference type="GO" id="GO:0050684">
    <property type="term" value="P:regulation of mRNA processing"/>
    <property type="evidence" value="ECO:0007669"/>
    <property type="project" value="InterPro"/>
</dbReference>
<accession>A0A8B6EUK6</accession>
<protein>
    <submittedName>
        <fullName evidence="1">Pentatricopeptide repeat domain-containing protein 2</fullName>
    </submittedName>
</protein>
<evidence type="ECO:0000313" key="1">
    <source>
        <dbReference type="EMBL" id="VDI40114.1"/>
    </source>
</evidence>
<proteinExistence type="predicted"/>
<dbReference type="EMBL" id="UYJE01005770">
    <property type="protein sequence ID" value="VDI40114.1"/>
    <property type="molecule type" value="Genomic_DNA"/>
</dbReference>
<dbReference type="GO" id="GO:0005739">
    <property type="term" value="C:mitochondrion"/>
    <property type="evidence" value="ECO:0007669"/>
    <property type="project" value="InterPro"/>
</dbReference>
<dbReference type="Proteomes" id="UP000596742">
    <property type="component" value="Unassembled WGS sequence"/>
</dbReference>
<organism evidence="1 2">
    <name type="scientific">Mytilus galloprovincialis</name>
    <name type="common">Mediterranean mussel</name>
    <dbReference type="NCBI Taxonomy" id="29158"/>
    <lineage>
        <taxon>Eukaryota</taxon>
        <taxon>Metazoa</taxon>
        <taxon>Spiralia</taxon>
        <taxon>Lophotrochozoa</taxon>
        <taxon>Mollusca</taxon>
        <taxon>Bivalvia</taxon>
        <taxon>Autobranchia</taxon>
        <taxon>Pteriomorphia</taxon>
        <taxon>Mytilida</taxon>
        <taxon>Mytiloidea</taxon>
        <taxon>Mytilidae</taxon>
        <taxon>Mytilinae</taxon>
        <taxon>Mytilus</taxon>
    </lineage>
</organism>
<dbReference type="PANTHER" id="PTHR14700:SF0">
    <property type="entry name" value="PENTATRICOPEPTIDE REPEAT-CONTAINING PROTEIN 2, MITOCHONDRIAL"/>
    <property type="match status" value="1"/>
</dbReference>
<dbReference type="AlphaFoldDB" id="A0A8B6EUK6"/>
<comment type="caution">
    <text evidence="1">The sequence shown here is derived from an EMBL/GenBank/DDBJ whole genome shotgun (WGS) entry which is preliminary data.</text>
</comment>
<reference evidence="1" key="1">
    <citation type="submission" date="2018-11" db="EMBL/GenBank/DDBJ databases">
        <authorList>
            <person name="Alioto T."/>
            <person name="Alioto T."/>
        </authorList>
    </citation>
    <scope>NUCLEOTIDE SEQUENCE</scope>
</reference>
<evidence type="ECO:0000313" key="2">
    <source>
        <dbReference type="Proteomes" id="UP000596742"/>
    </source>
</evidence>
<dbReference type="InterPro" id="IPR034629">
    <property type="entry name" value="PTCD2"/>
</dbReference>
<keyword evidence="2" id="KW-1185">Reference proteome</keyword>
<dbReference type="GO" id="GO:0003723">
    <property type="term" value="F:RNA binding"/>
    <property type="evidence" value="ECO:0007669"/>
    <property type="project" value="TreeGrafter"/>
</dbReference>
<dbReference type="OrthoDB" id="6073372at2759"/>
<sequence length="437" mass="50641">MVKVSSHDFIRIHKSGGSPVIGGNCITGRRWLMADVTLGLDRFRKNVAKTCSSFKKENVRKDIIFKNKKTIPEDEVDSHLLNMIYIATTDEEVKVCAEIANRTQYNRPRIPNKPTMTDQFNYGPLLMRMLHNLRKPHIAVSFMEDKDLKEMLHHPTTCLIYMDLLYEAGLYEKVVEFYENTFKEIFERAKSKQKSAGLLLYDMNHTTIAVAALYKLNSQESLQKVVNLLKGKLHDDEGFLSNRTRAFAAALALNQNEPELALDFIDISETKPSVFNKSLKIIILSKLDRAHQALDLLVRMTSVGTVEQQLYIFPDCLEALKEAVNKLEDMELAQIYVEKVKHFKNNGKIQKQSLFEALNENLMNSKRGAIRYRFTHVSERKDMTESRKIDVKSFTQESKMSLKYRQMDNVYRYQPKPKQKHSKTYDNLLKVLKSDKK</sequence>
<dbReference type="GO" id="GO:0007005">
    <property type="term" value="P:mitochondrion organization"/>
    <property type="evidence" value="ECO:0007669"/>
    <property type="project" value="TreeGrafter"/>
</dbReference>
<name>A0A8B6EUK6_MYTGA</name>
<dbReference type="PANTHER" id="PTHR14700">
    <property type="entry name" value="PENTATRICOPEPTIDE REPEAT-CONTAINING PROTEIN 2, MITOCHONDRIAL"/>
    <property type="match status" value="1"/>
</dbReference>
<gene>
    <name evidence="1" type="ORF">MGAL_10B044949</name>
</gene>